<organism evidence="1 2">
    <name type="scientific">Tubulinosema ratisbonensis</name>
    <dbReference type="NCBI Taxonomy" id="291195"/>
    <lineage>
        <taxon>Eukaryota</taxon>
        <taxon>Fungi</taxon>
        <taxon>Fungi incertae sedis</taxon>
        <taxon>Microsporidia</taxon>
        <taxon>Tubulinosematoidea</taxon>
        <taxon>Tubulinosematidae</taxon>
        <taxon>Tubulinosema</taxon>
    </lineage>
</organism>
<comment type="caution">
    <text evidence="1">The sequence shown here is derived from an EMBL/GenBank/DDBJ whole genome shotgun (WGS) entry which is preliminary data.</text>
</comment>
<dbReference type="Proteomes" id="UP000282876">
    <property type="component" value="Unassembled WGS sequence"/>
</dbReference>
<evidence type="ECO:0000313" key="2">
    <source>
        <dbReference type="Proteomes" id="UP000282876"/>
    </source>
</evidence>
<sequence>MKKEPKDFDYSQKGYLFYKEYLGLAAYLKKRPLGLSRIGNEISYKDCKFKEEIPISEEEFNLMSDNSEFIDTLSLFKLCDKLGLEIKNFKELVEFISEDGKISYKKIKKIFE</sequence>
<dbReference type="VEuPathDB" id="MicrosporidiaDB:TUBRATIS_18170"/>
<dbReference type="EMBL" id="RCSS01000434">
    <property type="protein sequence ID" value="RVD91719.1"/>
    <property type="molecule type" value="Genomic_DNA"/>
</dbReference>
<proteinExistence type="predicted"/>
<dbReference type="AlphaFoldDB" id="A0A437AKR6"/>
<accession>A0A437AKR6</accession>
<protein>
    <submittedName>
        <fullName evidence="1">Ca binding domain</fullName>
    </submittedName>
</protein>
<gene>
    <name evidence="1" type="ORF">TUBRATIS_18170</name>
</gene>
<reference evidence="1 2" key="1">
    <citation type="submission" date="2018-10" db="EMBL/GenBank/DDBJ databases">
        <title>Draft genome sequence of the microsporidian Tubulinosema ratisbonensis.</title>
        <authorList>
            <person name="Polonais V."/>
            <person name="Peyretaillade E."/>
            <person name="Niehus S."/>
            <person name="Wawrzyniak I."/>
            <person name="Franchet A."/>
            <person name="Gaspin C."/>
            <person name="Reichstadt M."/>
            <person name="Belser C."/>
            <person name="Labadie K."/>
            <person name="Delbac F."/>
            <person name="Ferrandon D."/>
        </authorList>
    </citation>
    <scope>NUCLEOTIDE SEQUENCE [LARGE SCALE GENOMIC DNA]</scope>
    <source>
        <strain evidence="1 2">Franzen</strain>
    </source>
</reference>
<dbReference type="OrthoDB" id="26525at2759"/>
<keyword evidence="2" id="KW-1185">Reference proteome</keyword>
<evidence type="ECO:0000313" key="1">
    <source>
        <dbReference type="EMBL" id="RVD91719.1"/>
    </source>
</evidence>
<name>A0A437AKR6_9MICR</name>